<feature type="domain" description="FAS1" evidence="3">
    <location>
        <begin position="60"/>
        <end position="208"/>
    </location>
</feature>
<feature type="chain" id="PRO_5035439294" evidence="2">
    <location>
        <begin position="18"/>
        <end position="211"/>
    </location>
</feature>
<keyword evidence="5" id="KW-1185">Reference proteome</keyword>
<dbReference type="AlphaFoldDB" id="A0A8K0TUH4"/>
<keyword evidence="1 2" id="KW-0732">Signal</keyword>
<sequence>MRLVTLAVAATASIAAAQLIHNPDLAQAQARARPRVRNSDQQKPLHLIPAMPGGGPGEGAVRLSDVLSRDQSINTFVSFVLDIEPLSRRLDDEAQNTTVLAPLNSAIEALPRKPWEDPRDYNKMGSDAYDGDDGHERANRNLKKFVEAHLVPVSPWGKGDKVKPMGDDREVWWEEKDGIRYIQPGNIEVISVGKTVANGEIWILKSVRNYA</sequence>
<dbReference type="InterPro" id="IPR040200">
    <property type="entry name" value="Mug57-like"/>
</dbReference>
<organism evidence="4 5">
    <name type="scientific">Plectosphaerella cucumerina</name>
    <dbReference type="NCBI Taxonomy" id="40658"/>
    <lineage>
        <taxon>Eukaryota</taxon>
        <taxon>Fungi</taxon>
        <taxon>Dikarya</taxon>
        <taxon>Ascomycota</taxon>
        <taxon>Pezizomycotina</taxon>
        <taxon>Sordariomycetes</taxon>
        <taxon>Hypocreomycetidae</taxon>
        <taxon>Glomerellales</taxon>
        <taxon>Plectosphaerellaceae</taxon>
        <taxon>Plectosphaerella</taxon>
    </lineage>
</organism>
<dbReference type="PROSITE" id="PS50213">
    <property type="entry name" value="FAS1"/>
    <property type="match status" value="1"/>
</dbReference>
<dbReference type="SUPFAM" id="SSF82153">
    <property type="entry name" value="FAS1 domain"/>
    <property type="match status" value="1"/>
</dbReference>
<dbReference type="InterPro" id="IPR000782">
    <property type="entry name" value="FAS1_domain"/>
</dbReference>
<feature type="signal peptide" evidence="2">
    <location>
        <begin position="1"/>
        <end position="17"/>
    </location>
</feature>
<dbReference type="Proteomes" id="UP000813385">
    <property type="component" value="Unassembled WGS sequence"/>
</dbReference>
<dbReference type="Gene3D" id="2.30.180.10">
    <property type="entry name" value="FAS1 domain"/>
    <property type="match status" value="1"/>
</dbReference>
<protein>
    <submittedName>
        <fullName evidence="4">FAS1 domain-containing protein</fullName>
    </submittedName>
</protein>
<dbReference type="OrthoDB" id="5551751at2759"/>
<gene>
    <name evidence="4" type="ORF">B0T11DRAFT_5035</name>
</gene>
<comment type="caution">
    <text evidence="4">The sequence shown here is derived from an EMBL/GenBank/DDBJ whole genome shotgun (WGS) entry which is preliminary data.</text>
</comment>
<evidence type="ECO:0000259" key="3">
    <source>
        <dbReference type="PROSITE" id="PS50213"/>
    </source>
</evidence>
<dbReference type="PANTHER" id="PTHR28156">
    <property type="entry name" value="FAS1 DOMAIN-CONTAINING PROTEIN YDR262W"/>
    <property type="match status" value="1"/>
</dbReference>
<dbReference type="PANTHER" id="PTHR28156:SF1">
    <property type="entry name" value="FAS1 DOMAIN-CONTAINING PROTEIN YDR262W"/>
    <property type="match status" value="1"/>
</dbReference>
<evidence type="ECO:0000256" key="2">
    <source>
        <dbReference type="SAM" id="SignalP"/>
    </source>
</evidence>
<evidence type="ECO:0000256" key="1">
    <source>
        <dbReference type="ARBA" id="ARBA00022729"/>
    </source>
</evidence>
<reference evidence="4" key="1">
    <citation type="journal article" date="2021" name="Nat. Commun.">
        <title>Genetic determinants of endophytism in the Arabidopsis root mycobiome.</title>
        <authorList>
            <person name="Mesny F."/>
            <person name="Miyauchi S."/>
            <person name="Thiergart T."/>
            <person name="Pickel B."/>
            <person name="Atanasova L."/>
            <person name="Karlsson M."/>
            <person name="Huettel B."/>
            <person name="Barry K.W."/>
            <person name="Haridas S."/>
            <person name="Chen C."/>
            <person name="Bauer D."/>
            <person name="Andreopoulos W."/>
            <person name="Pangilinan J."/>
            <person name="LaButti K."/>
            <person name="Riley R."/>
            <person name="Lipzen A."/>
            <person name="Clum A."/>
            <person name="Drula E."/>
            <person name="Henrissat B."/>
            <person name="Kohler A."/>
            <person name="Grigoriev I.V."/>
            <person name="Martin F.M."/>
            <person name="Hacquard S."/>
        </authorList>
    </citation>
    <scope>NUCLEOTIDE SEQUENCE</scope>
    <source>
        <strain evidence="4">MPI-CAGE-AT-0016</strain>
    </source>
</reference>
<dbReference type="EMBL" id="JAGPXD010000001">
    <property type="protein sequence ID" value="KAH7375013.1"/>
    <property type="molecule type" value="Genomic_DNA"/>
</dbReference>
<dbReference type="InterPro" id="IPR036378">
    <property type="entry name" value="FAS1_dom_sf"/>
</dbReference>
<evidence type="ECO:0000313" key="4">
    <source>
        <dbReference type="EMBL" id="KAH7375013.1"/>
    </source>
</evidence>
<evidence type="ECO:0000313" key="5">
    <source>
        <dbReference type="Proteomes" id="UP000813385"/>
    </source>
</evidence>
<proteinExistence type="predicted"/>
<accession>A0A8K0TUH4</accession>
<name>A0A8K0TUH4_9PEZI</name>